<evidence type="ECO:0000313" key="2">
    <source>
        <dbReference type="EMBL" id="MCK1783464.1"/>
    </source>
</evidence>
<evidence type="ECO:0000313" key="3">
    <source>
        <dbReference type="Proteomes" id="UP001317085"/>
    </source>
</evidence>
<reference evidence="2 3" key="1">
    <citation type="submission" date="2022-02" db="EMBL/GenBank/DDBJ databases">
        <title>Comparative genomics of the first Antarctic Pseudomonas spp. capable of biotransforming 2,4,6-Trinitrotoluene.</title>
        <authorList>
            <person name="Cabrera M.A."/>
            <person name="Marquez S.L."/>
            <person name="Perez-Donoso J.M."/>
        </authorList>
    </citation>
    <scope>NUCLEOTIDE SEQUENCE [LARGE SCALE GENOMIC DNA]</scope>
    <source>
        <strain evidence="2 3">TNT11</strain>
    </source>
</reference>
<dbReference type="RefSeq" id="WP_247396416.1">
    <property type="nucleotide sequence ID" value="NZ_JAKNRV010000014.1"/>
</dbReference>
<evidence type="ECO:0000256" key="1">
    <source>
        <dbReference type="SAM" id="MobiDB-lite"/>
    </source>
</evidence>
<comment type="caution">
    <text evidence="2">The sequence shown here is derived from an EMBL/GenBank/DDBJ whole genome shotgun (WGS) entry which is preliminary data.</text>
</comment>
<dbReference type="EMBL" id="JAKNRV010000014">
    <property type="protein sequence ID" value="MCK1783464.1"/>
    <property type="molecule type" value="Genomic_DNA"/>
</dbReference>
<accession>A0ABT0ECV8</accession>
<gene>
    <name evidence="2" type="ORF">L9Z73_03525</name>
</gene>
<feature type="compositionally biased region" description="Pro residues" evidence="1">
    <location>
        <begin position="19"/>
        <end position="28"/>
    </location>
</feature>
<organism evidence="2 3">
    <name type="scientific">Pseudomonas emilianonis</name>
    <dbReference type="NCBI Taxonomy" id="2915812"/>
    <lineage>
        <taxon>Bacteria</taxon>
        <taxon>Pseudomonadati</taxon>
        <taxon>Pseudomonadota</taxon>
        <taxon>Gammaproteobacteria</taxon>
        <taxon>Pseudomonadales</taxon>
        <taxon>Pseudomonadaceae</taxon>
        <taxon>Pseudomonas</taxon>
    </lineage>
</organism>
<name>A0ABT0ECV8_9PSED</name>
<dbReference type="Proteomes" id="UP001317085">
    <property type="component" value="Unassembled WGS sequence"/>
</dbReference>
<sequence length="224" mass="24513">MSKDGINVNQAPDDFYRPQIPPVAPPPANSSTVKPLRCRCGREAEWLLDGSLFGCNSCFVSGTSMTYWNDLVGTDPAVPEALSGYESWKSGYAEGWRVGSKVAVDERLQLKTENDALKAKRLARAARTKKLVGIASTHRRDALVLRKDLESHKRMLLAAACDLGAIGEALKSDMDADGDELLGMVIDLKAQNTRMLEWLKDISRTSGDKGAVMGARQLLKEFAE</sequence>
<feature type="region of interest" description="Disordered" evidence="1">
    <location>
        <begin position="11"/>
        <end position="32"/>
    </location>
</feature>
<protein>
    <submittedName>
        <fullName evidence="2">Uncharacterized protein</fullName>
    </submittedName>
</protein>
<keyword evidence="3" id="KW-1185">Reference proteome</keyword>
<proteinExistence type="predicted"/>